<evidence type="ECO:0000313" key="2">
    <source>
        <dbReference type="EMBL" id="GBO34901.1"/>
    </source>
</evidence>
<accession>A0A4Y2NI00</accession>
<reference evidence="1 4" key="1">
    <citation type="journal article" date="2019" name="Sci. Rep.">
        <title>Orb-weaving spider Araneus ventricosus genome elucidates the spidroin gene catalogue.</title>
        <authorList>
            <person name="Kono N."/>
            <person name="Nakamura H."/>
            <person name="Ohtoshi R."/>
            <person name="Moran D.A.P."/>
            <person name="Shinohara A."/>
            <person name="Yoshida Y."/>
            <person name="Fujiwara M."/>
            <person name="Mori M."/>
            <person name="Tomita M."/>
            <person name="Arakawa K."/>
        </authorList>
    </citation>
    <scope>NUCLEOTIDE SEQUENCE [LARGE SCALE GENOMIC DNA]</scope>
</reference>
<keyword evidence="4" id="KW-1185">Reference proteome</keyword>
<dbReference type="AlphaFoldDB" id="A0A4Y2NI00"/>
<dbReference type="EMBL" id="BGPR01058814">
    <property type="protein sequence ID" value="GBO34901.1"/>
    <property type="molecule type" value="Genomic_DNA"/>
</dbReference>
<comment type="caution">
    <text evidence="1">The sequence shown here is derived from an EMBL/GenBank/DDBJ whole genome shotgun (WGS) entry which is preliminary data.</text>
</comment>
<evidence type="ECO:0000313" key="3">
    <source>
        <dbReference type="EMBL" id="GBO34903.1"/>
    </source>
</evidence>
<name>A0A4Y2NI00_ARAVE</name>
<protein>
    <submittedName>
        <fullName evidence="1">Uncharacterized protein</fullName>
    </submittedName>
</protein>
<dbReference type="Proteomes" id="UP000499080">
    <property type="component" value="Unassembled WGS sequence"/>
</dbReference>
<organism evidence="1 4">
    <name type="scientific">Araneus ventricosus</name>
    <name type="common">Orbweaver spider</name>
    <name type="synonym">Epeira ventricosa</name>
    <dbReference type="NCBI Taxonomy" id="182803"/>
    <lineage>
        <taxon>Eukaryota</taxon>
        <taxon>Metazoa</taxon>
        <taxon>Ecdysozoa</taxon>
        <taxon>Arthropoda</taxon>
        <taxon>Chelicerata</taxon>
        <taxon>Arachnida</taxon>
        <taxon>Araneae</taxon>
        <taxon>Araneomorphae</taxon>
        <taxon>Entelegynae</taxon>
        <taxon>Araneoidea</taxon>
        <taxon>Araneidae</taxon>
        <taxon>Araneus</taxon>
    </lineage>
</organism>
<dbReference type="EMBL" id="BGPR01009196">
    <property type="protein sequence ID" value="GBN38523.1"/>
    <property type="molecule type" value="Genomic_DNA"/>
</dbReference>
<evidence type="ECO:0000313" key="4">
    <source>
        <dbReference type="Proteomes" id="UP000499080"/>
    </source>
</evidence>
<gene>
    <name evidence="3" type="ORF">AVEN_155640_1</name>
    <name evidence="1" type="ORF">AVEN_246427_1</name>
    <name evidence="2" type="ORF">AVEN_255904_1</name>
</gene>
<evidence type="ECO:0000313" key="1">
    <source>
        <dbReference type="EMBL" id="GBN38523.1"/>
    </source>
</evidence>
<dbReference type="EMBL" id="BGPR01058818">
    <property type="protein sequence ID" value="GBO34903.1"/>
    <property type="molecule type" value="Genomic_DNA"/>
</dbReference>
<sequence>MYEEVSKNFGDQLCCQEATLFIYLDALSPSKIAFLHPSIPSFLATSGMLPGSPHLEACEAPSAIRVGSPRWIYRRFTVMFFRSCSAHATQNTLHDSTHGSILAASCATSL</sequence>
<proteinExistence type="predicted"/>